<feature type="region of interest" description="Disordered" evidence="1">
    <location>
        <begin position="819"/>
        <end position="839"/>
    </location>
</feature>
<feature type="compositionally biased region" description="Pro residues" evidence="1">
    <location>
        <begin position="664"/>
        <end position="690"/>
    </location>
</feature>
<evidence type="ECO:0000313" key="3">
    <source>
        <dbReference type="EMBL" id="KAK1747335.1"/>
    </source>
</evidence>
<feature type="compositionally biased region" description="Polar residues" evidence="1">
    <location>
        <begin position="230"/>
        <end position="240"/>
    </location>
</feature>
<dbReference type="Proteomes" id="UP001224775">
    <property type="component" value="Unassembled WGS sequence"/>
</dbReference>
<feature type="compositionally biased region" description="Low complexity" evidence="1">
    <location>
        <begin position="59"/>
        <end position="75"/>
    </location>
</feature>
<feature type="region of interest" description="Disordered" evidence="1">
    <location>
        <begin position="30"/>
        <end position="78"/>
    </location>
</feature>
<organism evidence="3 4">
    <name type="scientific">Skeletonema marinoi</name>
    <dbReference type="NCBI Taxonomy" id="267567"/>
    <lineage>
        <taxon>Eukaryota</taxon>
        <taxon>Sar</taxon>
        <taxon>Stramenopiles</taxon>
        <taxon>Ochrophyta</taxon>
        <taxon>Bacillariophyta</taxon>
        <taxon>Coscinodiscophyceae</taxon>
        <taxon>Thalassiosirophycidae</taxon>
        <taxon>Thalassiosirales</taxon>
        <taxon>Skeletonemataceae</taxon>
        <taxon>Skeletonema</taxon>
        <taxon>Skeletonema marinoi-dohrnii complex</taxon>
    </lineage>
</organism>
<name>A0AAD8YLE7_9STRA</name>
<reference evidence="3" key="1">
    <citation type="submission" date="2023-06" db="EMBL/GenBank/DDBJ databases">
        <title>Survivors Of The Sea: Transcriptome response of Skeletonema marinoi to long-term dormancy.</title>
        <authorList>
            <person name="Pinder M.I.M."/>
            <person name="Kourtchenko O."/>
            <person name="Robertson E.K."/>
            <person name="Larsson T."/>
            <person name="Maumus F."/>
            <person name="Osuna-Cruz C.M."/>
            <person name="Vancaester E."/>
            <person name="Stenow R."/>
            <person name="Vandepoele K."/>
            <person name="Ploug H."/>
            <person name="Bruchert V."/>
            <person name="Godhe A."/>
            <person name="Topel M."/>
        </authorList>
    </citation>
    <scope>NUCLEOTIDE SEQUENCE</scope>
    <source>
        <strain evidence="3">R05AC</strain>
    </source>
</reference>
<dbReference type="AlphaFoldDB" id="A0AAD8YLE7"/>
<dbReference type="Pfam" id="PF24325">
    <property type="entry name" value="DUF7495"/>
    <property type="match status" value="6"/>
</dbReference>
<feature type="domain" description="DUF7495" evidence="2">
    <location>
        <begin position="268"/>
        <end position="367"/>
    </location>
</feature>
<feature type="region of interest" description="Disordered" evidence="1">
    <location>
        <begin position="120"/>
        <end position="148"/>
    </location>
</feature>
<accession>A0AAD8YLE7</accession>
<feature type="domain" description="DUF7495" evidence="2">
    <location>
        <begin position="859"/>
        <end position="966"/>
    </location>
</feature>
<keyword evidence="4" id="KW-1185">Reference proteome</keyword>
<feature type="compositionally biased region" description="Acidic residues" evidence="1">
    <location>
        <begin position="216"/>
        <end position="225"/>
    </location>
</feature>
<evidence type="ECO:0000256" key="1">
    <source>
        <dbReference type="SAM" id="MobiDB-lite"/>
    </source>
</evidence>
<gene>
    <name evidence="3" type="ORF">QTG54_001298</name>
</gene>
<comment type="caution">
    <text evidence="3">The sequence shown here is derived from an EMBL/GenBank/DDBJ whole genome shotgun (WGS) entry which is preliminary data.</text>
</comment>
<sequence length="1150" mass="125226">MSNSAVDPPDTSPVDLLSGDADVELAAAATNTESFTIDDDDDNNKSEADDVVSPLQNRSPSSGSQKASKSGAKMAKLSDKTSKIMNDYQAYLQEIETEFQSESVIAEANVNQVKDSIRAGYQDKFTPPPTNLASMTKEYNPPSDTPLRRGWDHGDDEEEGSLNMRDHLVTRRKYTHPLLHSKRLKKALCMTLAVTATVVIGVSVSSNKKEKNAPDWEGEYEEIDGGEGKASQQQEDQNPYVNDKGYQESMSYQMSATTYQPHFFSRENDSSYPDGSYREAWQFCASTEGYGLCPFAAVCPNGLGSYPIRGVQAGGPLWNPVSDRVDEFVQIAAYGKCTLYSQHDATPPKWGVMGGNDDATRNMFCCKQVDTGVVPTVATSTGSVETSATPLAIEFDRSKDWTGQTYGQAADFCGQKGYTICPLEVLCPYGVNHAPSTGIKPGPDGQWAPIDDRIHDWVQVGADIPCTTWLGRHPDPPVWSQNGVGNEEITRYIYCCPGSVYSVAKPTATSDITTTTSTTKLPVHLEITPDESNAAALVQAEKPPRIQWFDRSTGWKGQTYAAAYNFCMEAANALPCEYSDICPSGQGAIPDGGYRTSSESWAPIKESADLEDDNAWVSVSAENACTRYDRLHAAPPVWGETGEGNEEITRNVACCHETLSPTKQPTPNPTLKPTPQPTNTPKPTPSPTPEPVDYFKLAKQQFDPVWFDRSTGWVGQTYSAALQFCRSKSRLLCPAPAVCPEQPEAKDIPFGGIKEGVAWVPLENDNEWIQVGQEDSCRMYANLYNHPSPEWGLTGEDNESITRNIICCKDEESMPVPMDSVSVPSAEDESNSVPVDSVPPSVETSIKWDNLAVDLYDPQWHTLEDGYVPSTHGNAQLYCEKAGQILCPMMAYCPSGSKVQDGRSPLLMGMDRFPGEVWAPVADSDYVLIGTFQDDETSTCKTLTGFNGGKLPSSLPKLGDYVLCCKGEEDIGDTVGADLSTANSVQDSVPPASNSVQDSVPPAPVLPNADPAVPGVDLSDPIVANGVKYGPYWVGREEGWNGGSYDDAVNFCSSIEGRLCPFDAYCPFGAEKPIMPGFHDGFKNNEEHYSPVAGFGQDNAWVNVGMKDGDPSTTCEGYDQLYPNQPEWGLTSAEPELKRYILCCMRNESA</sequence>
<dbReference type="InterPro" id="IPR055918">
    <property type="entry name" value="DUF7495"/>
</dbReference>
<evidence type="ECO:0000259" key="2">
    <source>
        <dbReference type="Pfam" id="PF24325"/>
    </source>
</evidence>
<feature type="domain" description="DUF7495" evidence="2">
    <location>
        <begin position="705"/>
        <end position="810"/>
    </location>
</feature>
<evidence type="ECO:0000313" key="4">
    <source>
        <dbReference type="Proteomes" id="UP001224775"/>
    </source>
</evidence>
<protein>
    <recommendedName>
        <fullName evidence="2">DUF7495 domain-containing protein</fullName>
    </recommendedName>
</protein>
<feature type="domain" description="DUF7495" evidence="2">
    <location>
        <begin position="547"/>
        <end position="656"/>
    </location>
</feature>
<dbReference type="EMBL" id="JATAAI010000002">
    <property type="protein sequence ID" value="KAK1747335.1"/>
    <property type="molecule type" value="Genomic_DNA"/>
</dbReference>
<feature type="domain" description="DUF7495" evidence="2">
    <location>
        <begin position="394"/>
        <end position="496"/>
    </location>
</feature>
<proteinExistence type="predicted"/>
<feature type="domain" description="DUF7495" evidence="2">
    <location>
        <begin position="1033"/>
        <end position="1145"/>
    </location>
</feature>
<feature type="region of interest" description="Disordered" evidence="1">
    <location>
        <begin position="658"/>
        <end position="691"/>
    </location>
</feature>
<feature type="region of interest" description="Disordered" evidence="1">
    <location>
        <begin position="207"/>
        <end position="244"/>
    </location>
</feature>